<proteinExistence type="predicted"/>
<dbReference type="InterPro" id="IPR011032">
    <property type="entry name" value="GroES-like_sf"/>
</dbReference>
<reference evidence="6" key="1">
    <citation type="submission" date="2019-12" db="EMBL/GenBank/DDBJ databases">
        <authorList>
            <person name="Scholes J."/>
        </authorList>
    </citation>
    <scope>NUCLEOTIDE SEQUENCE</scope>
</reference>
<evidence type="ECO:0000256" key="1">
    <source>
        <dbReference type="ARBA" id="ARBA00022723"/>
    </source>
</evidence>
<organism evidence="6 7">
    <name type="scientific">Striga hermonthica</name>
    <name type="common">Purple witchweed</name>
    <name type="synonym">Buchnera hermonthica</name>
    <dbReference type="NCBI Taxonomy" id="68872"/>
    <lineage>
        <taxon>Eukaryota</taxon>
        <taxon>Viridiplantae</taxon>
        <taxon>Streptophyta</taxon>
        <taxon>Embryophyta</taxon>
        <taxon>Tracheophyta</taxon>
        <taxon>Spermatophyta</taxon>
        <taxon>Magnoliopsida</taxon>
        <taxon>eudicotyledons</taxon>
        <taxon>Gunneridae</taxon>
        <taxon>Pentapetalae</taxon>
        <taxon>asterids</taxon>
        <taxon>lamiids</taxon>
        <taxon>Lamiales</taxon>
        <taxon>Orobanchaceae</taxon>
        <taxon>Buchnereae</taxon>
        <taxon>Striga</taxon>
    </lineage>
</organism>
<dbReference type="InterPro" id="IPR047109">
    <property type="entry name" value="CAD-like"/>
</dbReference>
<evidence type="ECO:0000313" key="6">
    <source>
        <dbReference type="EMBL" id="CAA0838226.1"/>
    </source>
</evidence>
<keyword evidence="7" id="KW-1185">Reference proteome</keyword>
<dbReference type="AlphaFoldDB" id="A0A9N7RNU1"/>
<evidence type="ECO:0000256" key="4">
    <source>
        <dbReference type="SAM" id="Phobius"/>
    </source>
</evidence>
<sequence>MANTVNPIVRGSKDSSGILAPLKFTRRRATGDKDVQFEVMFCGVSHSDLHLIKNDWGFANYPMIMGLVTEVGPGVSKFKPGDKVAVGVMVGSCGNCDYCSFSLENFFPEKLGTLTYGGDPDLIIVEEDFVIRWPENFPMGRRAPLVCAGITTYSPLMDLMLRIFIFVCCFLILVLVPLI</sequence>
<dbReference type="Proteomes" id="UP001153555">
    <property type="component" value="Unassembled WGS sequence"/>
</dbReference>
<dbReference type="Gene3D" id="3.40.50.720">
    <property type="entry name" value="NAD(P)-binding Rossmann-like Domain"/>
    <property type="match status" value="1"/>
</dbReference>
<dbReference type="Pfam" id="PF08240">
    <property type="entry name" value="ADH_N"/>
    <property type="match status" value="1"/>
</dbReference>
<keyword evidence="4" id="KW-0812">Transmembrane</keyword>
<dbReference type="GO" id="GO:0046872">
    <property type="term" value="F:metal ion binding"/>
    <property type="evidence" value="ECO:0007669"/>
    <property type="project" value="UniProtKB-KW"/>
</dbReference>
<dbReference type="Gene3D" id="3.90.180.10">
    <property type="entry name" value="Medium-chain alcohol dehydrogenases, catalytic domain"/>
    <property type="match status" value="1"/>
</dbReference>
<keyword evidence="1" id="KW-0479">Metal-binding</keyword>
<evidence type="ECO:0000256" key="2">
    <source>
        <dbReference type="ARBA" id="ARBA00022833"/>
    </source>
</evidence>
<keyword evidence="4" id="KW-0472">Membrane</keyword>
<keyword evidence="3" id="KW-0560">Oxidoreductase</keyword>
<name>A0A9N7RNU1_STRHE</name>
<dbReference type="SUPFAM" id="SSF50129">
    <property type="entry name" value="GroES-like"/>
    <property type="match status" value="1"/>
</dbReference>
<dbReference type="OrthoDB" id="1879366at2759"/>
<feature type="transmembrane region" description="Helical" evidence="4">
    <location>
        <begin position="159"/>
        <end position="178"/>
    </location>
</feature>
<evidence type="ECO:0000256" key="3">
    <source>
        <dbReference type="ARBA" id="ARBA00023002"/>
    </source>
</evidence>
<evidence type="ECO:0000259" key="5">
    <source>
        <dbReference type="Pfam" id="PF08240"/>
    </source>
</evidence>
<dbReference type="EMBL" id="CACSLK010030875">
    <property type="protein sequence ID" value="CAA0838226.1"/>
    <property type="molecule type" value="Genomic_DNA"/>
</dbReference>
<evidence type="ECO:0000313" key="7">
    <source>
        <dbReference type="Proteomes" id="UP001153555"/>
    </source>
</evidence>
<feature type="domain" description="Alcohol dehydrogenase-like N-terminal" evidence="5">
    <location>
        <begin position="31"/>
        <end position="135"/>
    </location>
</feature>
<keyword evidence="2" id="KW-0862">Zinc</keyword>
<dbReference type="GO" id="GO:0016616">
    <property type="term" value="F:oxidoreductase activity, acting on the CH-OH group of donors, NAD or NADP as acceptor"/>
    <property type="evidence" value="ECO:0007669"/>
    <property type="project" value="InterPro"/>
</dbReference>
<gene>
    <name evidence="6" type="ORF">SHERM_04835</name>
</gene>
<accession>A0A9N7RNU1</accession>
<dbReference type="PANTHER" id="PTHR42683">
    <property type="entry name" value="ALDEHYDE REDUCTASE"/>
    <property type="match status" value="1"/>
</dbReference>
<protein>
    <submittedName>
        <fullName evidence="6">Cinnamyl alcohol dehydrogenase 8</fullName>
    </submittedName>
</protein>
<dbReference type="InterPro" id="IPR013154">
    <property type="entry name" value="ADH-like_N"/>
</dbReference>
<comment type="caution">
    <text evidence="6">The sequence shown here is derived from an EMBL/GenBank/DDBJ whole genome shotgun (WGS) entry which is preliminary data.</text>
</comment>
<keyword evidence="4" id="KW-1133">Transmembrane helix</keyword>